<evidence type="ECO:0000256" key="8">
    <source>
        <dbReference type="SAM" id="SignalP"/>
    </source>
</evidence>
<gene>
    <name evidence="10" type="ORF">HNR61_001176</name>
</gene>
<dbReference type="PROSITE" id="PS00136">
    <property type="entry name" value="SUBTILASE_ASP"/>
    <property type="match status" value="1"/>
</dbReference>
<dbReference type="GO" id="GO:0005975">
    <property type="term" value="P:carbohydrate metabolic process"/>
    <property type="evidence" value="ECO:0007669"/>
    <property type="project" value="UniProtKB-ARBA"/>
</dbReference>
<dbReference type="AlphaFoldDB" id="A0A7W3LK20"/>
<dbReference type="InterPro" id="IPR023827">
    <property type="entry name" value="Peptidase_S8_Asp-AS"/>
</dbReference>
<evidence type="ECO:0000256" key="3">
    <source>
        <dbReference type="ARBA" id="ARBA00022801"/>
    </source>
</evidence>
<dbReference type="PRINTS" id="PR00723">
    <property type="entry name" value="SUBTILISIN"/>
</dbReference>
<evidence type="ECO:0000256" key="6">
    <source>
        <dbReference type="PROSITE-ProRule" id="PRU01240"/>
    </source>
</evidence>
<dbReference type="EMBL" id="JACJIA010000001">
    <property type="protein sequence ID" value="MBA8949578.1"/>
    <property type="molecule type" value="Genomic_DNA"/>
</dbReference>
<keyword evidence="11" id="KW-1185">Reference proteome</keyword>
<evidence type="ECO:0000259" key="9">
    <source>
        <dbReference type="Pfam" id="PF00082"/>
    </source>
</evidence>
<dbReference type="InterPro" id="IPR050131">
    <property type="entry name" value="Peptidase_S8_subtilisin-like"/>
</dbReference>
<feature type="active site" description="Charge relay system" evidence="5 6">
    <location>
        <position position="256"/>
    </location>
</feature>
<comment type="similarity">
    <text evidence="1 6 7">Belongs to the peptidase S8 family.</text>
</comment>
<proteinExistence type="inferred from homology"/>
<dbReference type="InterPro" id="IPR022398">
    <property type="entry name" value="Peptidase_S8_His-AS"/>
</dbReference>
<evidence type="ECO:0000256" key="1">
    <source>
        <dbReference type="ARBA" id="ARBA00011073"/>
    </source>
</evidence>
<dbReference type="Gene3D" id="3.40.50.200">
    <property type="entry name" value="Peptidase S8/S53 domain"/>
    <property type="match status" value="1"/>
</dbReference>
<feature type="active site" description="Charge relay system" evidence="5 6">
    <location>
        <position position="224"/>
    </location>
</feature>
<comment type="caution">
    <text evidence="10">The sequence shown here is derived from an EMBL/GenBank/DDBJ whole genome shotgun (WGS) entry which is preliminary data.</text>
</comment>
<dbReference type="SUPFAM" id="SSF52743">
    <property type="entry name" value="Subtilisin-like"/>
    <property type="match status" value="1"/>
</dbReference>
<evidence type="ECO:0000313" key="11">
    <source>
        <dbReference type="Proteomes" id="UP000572680"/>
    </source>
</evidence>
<feature type="signal peptide" evidence="8">
    <location>
        <begin position="1"/>
        <end position="28"/>
    </location>
</feature>
<keyword evidence="4 6" id="KW-0720">Serine protease</keyword>
<dbReference type="GO" id="GO:0004252">
    <property type="term" value="F:serine-type endopeptidase activity"/>
    <property type="evidence" value="ECO:0007669"/>
    <property type="project" value="UniProtKB-UniRule"/>
</dbReference>
<feature type="chain" id="PRO_5031548257" description="Peptidase S8/S53 domain-containing protein" evidence="8">
    <location>
        <begin position="29"/>
        <end position="1092"/>
    </location>
</feature>
<evidence type="ECO:0000256" key="2">
    <source>
        <dbReference type="ARBA" id="ARBA00022670"/>
    </source>
</evidence>
<feature type="active site" description="Charge relay system" evidence="5 6">
    <location>
        <position position="431"/>
    </location>
</feature>
<keyword evidence="8" id="KW-0732">Signal</keyword>
<keyword evidence="2 6" id="KW-0645">Protease</keyword>
<evidence type="ECO:0000256" key="7">
    <source>
        <dbReference type="RuleBase" id="RU003355"/>
    </source>
</evidence>
<dbReference type="Proteomes" id="UP000572680">
    <property type="component" value="Unassembled WGS sequence"/>
</dbReference>
<protein>
    <recommendedName>
        <fullName evidence="9">Peptidase S8/S53 domain-containing protein</fullName>
    </recommendedName>
</protein>
<dbReference type="RefSeq" id="WP_182841986.1">
    <property type="nucleotide sequence ID" value="NZ_JACJIA010000001.1"/>
</dbReference>
<dbReference type="PROSITE" id="PS51892">
    <property type="entry name" value="SUBTILASE"/>
    <property type="match status" value="1"/>
</dbReference>
<sequence>MRRWAKGTAALAAAMAMAPPYGAGTAHAAPPAAPDAGGRATVTLITGDRVHVREDAGGRPLVRIEPGAGRGKVAFYRRSRGAELSVVPADAAPLVAAGRLDAALFDVTRLLRGGYGDGARPDIPLIVAGTPARRAAAPAGGTVTRPLAALNGAAVTARKDRAASVWASVRSSLTGGATAASGTGRVWLDGRVRATLDRSVPRIGAPSAWRAGYTGKGVTVGVLDSGVDAAHPDLAGSVVAERDFTGSGDVRDRNGHGTHVASTITGDGVADPRYRGVAPDARLVVGKVLDENAAGSFSGVIAGMEWIAQQGVEVVNMSIGASLPSDGTDPLSAAVDTLTARTGTLFVVGAGNAGGDGSVTAPGLAESALTVGAAGADDGVAGFSSRGPRPGDGAVKPDVTAPGVDITAARAGGTSAGDPVGDRYTTMSGTSMAAPHAAGAAALLFQRHPGWKPAQVKSALMTTARPAEGASVFAQGAGRIDVGRAVAQRVLADRGGVSFDLRRAGASQRVTFRNEGDAPVRLDLALRMRGPDGPAPDGMFSVSPAALEIPAGGTADATVTAEPGQAPRGRYEGGLTARQGDEETLRLPVGAVWEPALREVRLAGVDRTGRPAGTTVETTPWAVLTDLATGKQAETYISGSGVAARVPAGRYSLHAVVPTGDTDMALFSYPDLSVGDRDLTITADARRARRVAARVDSRTAVRAGADEIGVTETVAGTPLSFGVAVAGTVTGLSARPTAKVAGRPFGFYHVANLAEPDGPRAYHLQHLSDGRIPRRLDRRVRDTELAAVDSVYHADRPLTGLRGSVAAVPGVLFGAGYGEFPVRLPGRRTELYTASPALRWGRTLTVGQDEQAGFVTGVSALPTGEPGRRTRHWNAAAPGTLGGGARKVGNGPMAFRARPFATPDAVDHLSRPTTARTSLWRNGELLGSSDSGTVQVPTPPGEARYTLRSTAERAASWTGLGTRSETEWRFPYTPTMARMEEPPLFAVRTEGDFDQDNRAPSGGRFALSLRVTDGRLHTPGTLPRFGRPSVEASYDDGRTWHPAEVATAGDNRWTAGLTHPPLPGGHVSLRVRLSDGEGTSLDQTVIRAYGLR</sequence>
<reference evidence="10 11" key="1">
    <citation type="submission" date="2020-08" db="EMBL/GenBank/DDBJ databases">
        <title>Genomic Encyclopedia of Type Strains, Phase IV (KMG-IV): sequencing the most valuable type-strain genomes for metagenomic binning, comparative biology and taxonomic classification.</title>
        <authorList>
            <person name="Goeker M."/>
        </authorList>
    </citation>
    <scope>NUCLEOTIDE SEQUENCE [LARGE SCALE GENOMIC DNA]</scope>
    <source>
        <strain evidence="10 11">DSM 44197</strain>
    </source>
</reference>
<evidence type="ECO:0000256" key="5">
    <source>
        <dbReference type="PIRSR" id="PIRSR615500-1"/>
    </source>
</evidence>
<dbReference type="InterPro" id="IPR023828">
    <property type="entry name" value="Peptidase_S8_Ser-AS"/>
</dbReference>
<accession>A0A7W3LK20</accession>
<dbReference type="InterPro" id="IPR036852">
    <property type="entry name" value="Peptidase_S8/S53_dom_sf"/>
</dbReference>
<dbReference type="PROSITE" id="PS00138">
    <property type="entry name" value="SUBTILASE_SER"/>
    <property type="match status" value="1"/>
</dbReference>
<dbReference type="PROSITE" id="PS00137">
    <property type="entry name" value="SUBTILASE_HIS"/>
    <property type="match status" value="1"/>
</dbReference>
<dbReference type="InterPro" id="IPR000209">
    <property type="entry name" value="Peptidase_S8/S53_dom"/>
</dbReference>
<dbReference type="GO" id="GO:0006508">
    <property type="term" value="P:proteolysis"/>
    <property type="evidence" value="ECO:0007669"/>
    <property type="project" value="UniProtKB-KW"/>
</dbReference>
<dbReference type="Pfam" id="PF00082">
    <property type="entry name" value="Peptidase_S8"/>
    <property type="match status" value="1"/>
</dbReference>
<name>A0A7W3LK20_ACTNM</name>
<dbReference type="PANTHER" id="PTHR43806:SF11">
    <property type="entry name" value="CEREVISIN-RELATED"/>
    <property type="match status" value="1"/>
</dbReference>
<dbReference type="PANTHER" id="PTHR43806">
    <property type="entry name" value="PEPTIDASE S8"/>
    <property type="match status" value="1"/>
</dbReference>
<dbReference type="InterPro" id="IPR013783">
    <property type="entry name" value="Ig-like_fold"/>
</dbReference>
<dbReference type="Gene3D" id="2.60.40.10">
    <property type="entry name" value="Immunoglobulins"/>
    <property type="match status" value="1"/>
</dbReference>
<evidence type="ECO:0000256" key="4">
    <source>
        <dbReference type="ARBA" id="ARBA00022825"/>
    </source>
</evidence>
<keyword evidence="3 6" id="KW-0378">Hydrolase</keyword>
<evidence type="ECO:0000313" key="10">
    <source>
        <dbReference type="EMBL" id="MBA8949578.1"/>
    </source>
</evidence>
<dbReference type="InterPro" id="IPR015500">
    <property type="entry name" value="Peptidase_S8_subtilisin-rel"/>
</dbReference>
<feature type="domain" description="Peptidase S8/S53" evidence="9">
    <location>
        <begin position="215"/>
        <end position="478"/>
    </location>
</feature>
<organism evidence="10 11">
    <name type="scientific">Actinomadura namibiensis</name>
    <dbReference type="NCBI Taxonomy" id="182080"/>
    <lineage>
        <taxon>Bacteria</taxon>
        <taxon>Bacillati</taxon>
        <taxon>Actinomycetota</taxon>
        <taxon>Actinomycetes</taxon>
        <taxon>Streptosporangiales</taxon>
        <taxon>Thermomonosporaceae</taxon>
        <taxon>Actinomadura</taxon>
    </lineage>
</organism>